<dbReference type="SUPFAM" id="SSF53300">
    <property type="entry name" value="vWA-like"/>
    <property type="match status" value="1"/>
</dbReference>
<evidence type="ECO:0000256" key="5">
    <source>
        <dbReference type="SAM" id="Phobius"/>
    </source>
</evidence>
<organism evidence="7 8">
    <name type="scientific">Bacteroides luti</name>
    <dbReference type="NCBI Taxonomy" id="1297750"/>
    <lineage>
        <taxon>Bacteria</taxon>
        <taxon>Pseudomonadati</taxon>
        <taxon>Bacteroidota</taxon>
        <taxon>Bacteroidia</taxon>
        <taxon>Bacteroidales</taxon>
        <taxon>Bacteroidaceae</taxon>
        <taxon>Bacteroides</taxon>
    </lineage>
</organism>
<dbReference type="Pfam" id="PF00092">
    <property type="entry name" value="VWA"/>
    <property type="match status" value="1"/>
</dbReference>
<keyword evidence="3 5" id="KW-1133">Transmembrane helix</keyword>
<dbReference type="EMBL" id="FQTV01000001">
    <property type="protein sequence ID" value="SHE33012.1"/>
    <property type="molecule type" value="Genomic_DNA"/>
</dbReference>
<feature type="domain" description="VWFA" evidence="6">
    <location>
        <begin position="91"/>
        <end position="287"/>
    </location>
</feature>
<dbReference type="STRING" id="1297750.SAMN05444405_101131"/>
<keyword evidence="4 5" id="KW-0472">Membrane</keyword>
<dbReference type="InterPro" id="IPR050768">
    <property type="entry name" value="UPF0353/GerABKA_families"/>
</dbReference>
<evidence type="ECO:0000259" key="6">
    <source>
        <dbReference type="PROSITE" id="PS50234"/>
    </source>
</evidence>
<evidence type="ECO:0000256" key="2">
    <source>
        <dbReference type="ARBA" id="ARBA00022692"/>
    </source>
</evidence>
<evidence type="ECO:0000256" key="3">
    <source>
        <dbReference type="ARBA" id="ARBA00022989"/>
    </source>
</evidence>
<dbReference type="InterPro" id="IPR036465">
    <property type="entry name" value="vWFA_dom_sf"/>
</dbReference>
<keyword evidence="1" id="KW-1003">Cell membrane</keyword>
<dbReference type="RefSeq" id="WP_073398592.1">
    <property type="nucleotide sequence ID" value="NZ_FQTV01000001.1"/>
</dbReference>
<dbReference type="PROSITE" id="PS50234">
    <property type="entry name" value="VWFA"/>
    <property type="match status" value="1"/>
</dbReference>
<evidence type="ECO:0000256" key="4">
    <source>
        <dbReference type="ARBA" id="ARBA00023136"/>
    </source>
</evidence>
<evidence type="ECO:0000256" key="1">
    <source>
        <dbReference type="ARBA" id="ARBA00022475"/>
    </source>
</evidence>
<feature type="transmembrane region" description="Helical" evidence="5">
    <location>
        <begin position="6"/>
        <end position="26"/>
    </location>
</feature>
<name>A0A1M4SLH8_9BACE</name>
<feature type="transmembrane region" description="Helical" evidence="5">
    <location>
        <begin position="59"/>
        <end position="78"/>
    </location>
</feature>
<sequence length="340" mass="37556">MFRFADPTYLYLLIILPFIVAFYLYSNFKRRKAIKKFGDPELMAQLMPDVSKYRPDVKFWLVLSALALTIVLIARPQFGTKLNKVKRSGVEVIIALDISNSMLAEDVTPSRLEKSKMLVSKLVDGFDQDKVGMIVFAGDAYTQLPITSDYISAKMFLETITPDLISRQGTAIGTAVDLATHSFTPQEGVGRAIVLITDGENHEDGALEAVKAAKKAGIIVHVLGVGSPDGAPIPVPGTNNFRKDRQGNVIVTRLNESMCKELAIAGKGIYARVDNSNTAQKALISEIDKMAKSDIESNAYSDFDEQFQGVAWIILLLLIADLLLLERKNPLFKNIKLFKI</sequence>
<dbReference type="PANTHER" id="PTHR22550">
    <property type="entry name" value="SPORE GERMINATION PROTEIN"/>
    <property type="match status" value="1"/>
</dbReference>
<protein>
    <submittedName>
        <fullName evidence="7">Ca-activated chloride channel family protein</fullName>
    </submittedName>
</protein>
<dbReference type="InterPro" id="IPR002035">
    <property type="entry name" value="VWF_A"/>
</dbReference>
<evidence type="ECO:0000313" key="8">
    <source>
        <dbReference type="Proteomes" id="UP000184509"/>
    </source>
</evidence>
<evidence type="ECO:0000313" key="7">
    <source>
        <dbReference type="EMBL" id="SHE33012.1"/>
    </source>
</evidence>
<reference evidence="7 8" key="1">
    <citation type="submission" date="2016-11" db="EMBL/GenBank/DDBJ databases">
        <authorList>
            <person name="Jaros S."/>
            <person name="Januszkiewicz K."/>
            <person name="Wedrychowicz H."/>
        </authorList>
    </citation>
    <scope>NUCLEOTIDE SEQUENCE [LARGE SCALE GENOMIC DNA]</scope>
    <source>
        <strain evidence="7 8">DSM 26991</strain>
    </source>
</reference>
<gene>
    <name evidence="7" type="ORF">SAMN05444405_101131</name>
</gene>
<dbReference type="AlphaFoldDB" id="A0A1M4SLH8"/>
<dbReference type="InterPro" id="IPR024163">
    <property type="entry name" value="Aerotolerance_reg_N"/>
</dbReference>
<accession>A0A1M4SLH8</accession>
<dbReference type="OrthoDB" id="6206554at2"/>
<dbReference type="Gene3D" id="3.40.50.410">
    <property type="entry name" value="von Willebrand factor, type A domain"/>
    <property type="match status" value="1"/>
</dbReference>
<keyword evidence="2 5" id="KW-0812">Transmembrane</keyword>
<keyword evidence="8" id="KW-1185">Reference proteome</keyword>
<proteinExistence type="predicted"/>
<dbReference type="Pfam" id="PF07584">
    <property type="entry name" value="BatA"/>
    <property type="match status" value="1"/>
</dbReference>
<dbReference type="SMART" id="SM00327">
    <property type="entry name" value="VWA"/>
    <property type="match status" value="1"/>
</dbReference>
<dbReference type="Proteomes" id="UP000184509">
    <property type="component" value="Unassembled WGS sequence"/>
</dbReference>
<dbReference type="PANTHER" id="PTHR22550:SF5">
    <property type="entry name" value="LEUCINE ZIPPER PROTEIN 4"/>
    <property type="match status" value="1"/>
</dbReference>